<evidence type="ECO:0000313" key="2">
    <source>
        <dbReference type="Proteomes" id="UP000321113"/>
    </source>
</evidence>
<sequence length="174" mass="20149">MTNIRSSLANRDARKSWKRFLTVLPMYTPLKGDLLTMAALDLSLSPNPLTYSELTTKSSLGFNTLAQQEKLMIVAGKLWHLWKTDPDVITALEQYTDVCLHQSTGKLNDSLLHHKVRGFGLLKYYFCIVQIGVFEDKSDVWERHCLLARYRLWGEYLKTIYPNMDYHYSLKGVN</sequence>
<accession>A0A511QTZ0</accession>
<dbReference type="OrthoDB" id="5906093at2"/>
<gene>
    <name evidence="1" type="ORF">VSU01S_30740</name>
</gene>
<name>A0A511QTZ0_9VIBR</name>
<evidence type="ECO:0000313" key="1">
    <source>
        <dbReference type="EMBL" id="GEM80829.1"/>
    </source>
</evidence>
<dbReference type="RefSeq" id="WP_119008205.1">
    <property type="nucleotide sequence ID" value="NZ_BJXK01000014.1"/>
</dbReference>
<organism evidence="1 2">
    <name type="scientific">Vibrio superstes NBRC 103154</name>
    <dbReference type="NCBI Taxonomy" id="1219062"/>
    <lineage>
        <taxon>Bacteria</taxon>
        <taxon>Pseudomonadati</taxon>
        <taxon>Pseudomonadota</taxon>
        <taxon>Gammaproteobacteria</taxon>
        <taxon>Vibrionales</taxon>
        <taxon>Vibrionaceae</taxon>
        <taxon>Vibrio</taxon>
    </lineage>
</organism>
<reference evidence="1 2" key="1">
    <citation type="submission" date="2019-07" db="EMBL/GenBank/DDBJ databases">
        <title>Whole genome shotgun sequence of Vibrio superstes NBRC 103154.</title>
        <authorList>
            <person name="Hosoyama A."/>
            <person name="Uohara A."/>
            <person name="Ohji S."/>
            <person name="Ichikawa N."/>
        </authorList>
    </citation>
    <scope>NUCLEOTIDE SEQUENCE [LARGE SCALE GENOMIC DNA]</scope>
    <source>
        <strain evidence="1 2">NBRC 103154</strain>
    </source>
</reference>
<dbReference type="AlphaFoldDB" id="A0A511QTZ0"/>
<proteinExistence type="predicted"/>
<keyword evidence="2" id="KW-1185">Reference proteome</keyword>
<dbReference type="EMBL" id="BJXK01000014">
    <property type="protein sequence ID" value="GEM80829.1"/>
    <property type="molecule type" value="Genomic_DNA"/>
</dbReference>
<comment type="caution">
    <text evidence="1">The sequence shown here is derived from an EMBL/GenBank/DDBJ whole genome shotgun (WGS) entry which is preliminary data.</text>
</comment>
<protein>
    <submittedName>
        <fullName evidence="1">Uncharacterized protein</fullName>
    </submittedName>
</protein>
<dbReference type="Proteomes" id="UP000321113">
    <property type="component" value="Unassembled WGS sequence"/>
</dbReference>